<feature type="domain" description="Release factor glutamine methyltransferase N-terminal" evidence="7">
    <location>
        <begin position="6"/>
        <end position="43"/>
    </location>
</feature>
<dbReference type="GO" id="GO:0003676">
    <property type="term" value="F:nucleic acid binding"/>
    <property type="evidence" value="ECO:0007669"/>
    <property type="project" value="InterPro"/>
</dbReference>
<dbReference type="CDD" id="cd02440">
    <property type="entry name" value="AdoMet_MTases"/>
    <property type="match status" value="1"/>
</dbReference>
<dbReference type="EC" id="2.1.1.297" evidence="1"/>
<dbReference type="GeneID" id="98300370"/>
<dbReference type="InterPro" id="IPR004556">
    <property type="entry name" value="HemK-like"/>
</dbReference>
<dbReference type="InterPro" id="IPR007848">
    <property type="entry name" value="Small_mtfrase_dom"/>
</dbReference>
<dbReference type="Gene3D" id="1.10.8.10">
    <property type="entry name" value="DNA helicase RuvA subunit, C-terminal domain"/>
    <property type="match status" value="1"/>
</dbReference>
<dbReference type="Gene3D" id="3.40.50.150">
    <property type="entry name" value="Vaccinia Virus protein VP39"/>
    <property type="match status" value="1"/>
</dbReference>
<dbReference type="Pfam" id="PF17827">
    <property type="entry name" value="PrmC_N"/>
    <property type="match status" value="1"/>
</dbReference>
<dbReference type="SUPFAM" id="SSF53335">
    <property type="entry name" value="S-adenosyl-L-methionine-dependent methyltransferases"/>
    <property type="match status" value="1"/>
</dbReference>
<dbReference type="eggNOG" id="COG2890">
    <property type="taxonomic scope" value="Bacteria"/>
</dbReference>
<dbReference type="RefSeq" id="WP_033495169.1">
    <property type="nucleotide sequence ID" value="NZ_JGZI01000009.1"/>
</dbReference>
<evidence type="ECO:0000256" key="2">
    <source>
        <dbReference type="ARBA" id="ARBA00022603"/>
    </source>
</evidence>
<dbReference type="OrthoDB" id="9800643at2"/>
<sequence length="308" mass="33662">MPLAVLLRDIENRLRRAGIETPDHDARMLVSESLGIESSDIRMAEILNTTLAEAPHRGAHEETGLQRSSDLGILAERVSRRERREPLQHILGHTWFRYIDVQVGNGVFIPRPETETVVQAGIDFLRQSGMAAPRIVDLCAGSGAIGLSLCKEIPEAQVWAVEASPDAGIWTARNRDRLIAAGDISPTRYRILMADATDDATLHELDGSIDLVISNPPYIPETEVPEQPEVLNWDPAMALYGGSADGLRIPNAIIHRAVSLLRPGGALVMEHDISQGSPLREAAWKTGFAHAMTGDDLTGRPRYLLASV</sequence>
<dbReference type="NCBIfam" id="TIGR00536">
    <property type="entry name" value="hemK_fam"/>
    <property type="match status" value="1"/>
</dbReference>
<keyword evidence="4" id="KW-0949">S-adenosyl-L-methionine</keyword>
<dbReference type="GO" id="GO:0102559">
    <property type="term" value="F:peptide chain release factor N(5)-glutamine methyltransferase activity"/>
    <property type="evidence" value="ECO:0007669"/>
    <property type="project" value="UniProtKB-EC"/>
</dbReference>
<dbReference type="Pfam" id="PF05175">
    <property type="entry name" value="MTS"/>
    <property type="match status" value="1"/>
</dbReference>
<evidence type="ECO:0000256" key="4">
    <source>
        <dbReference type="ARBA" id="ARBA00022691"/>
    </source>
</evidence>
<dbReference type="EMBL" id="JGZI01000009">
    <property type="protein sequence ID" value="KFI82313.1"/>
    <property type="molecule type" value="Genomic_DNA"/>
</dbReference>
<evidence type="ECO:0000256" key="5">
    <source>
        <dbReference type="ARBA" id="ARBA00048391"/>
    </source>
</evidence>
<dbReference type="InterPro" id="IPR002052">
    <property type="entry name" value="DNA_methylase_N6_adenine_CS"/>
</dbReference>
<dbReference type="STRING" id="218140.BPSY_1164"/>
<comment type="caution">
    <text evidence="8">The sequence shown here is derived from an EMBL/GenBank/DDBJ whole genome shotgun (WGS) entry which is preliminary data.</text>
</comment>
<gene>
    <name evidence="8" type="ORF">BPSY_1164</name>
</gene>
<comment type="catalytic activity">
    <reaction evidence="5">
        <text>L-glutaminyl-[peptide chain release factor] + S-adenosyl-L-methionine = N(5)-methyl-L-glutaminyl-[peptide chain release factor] + S-adenosyl-L-homocysteine + H(+)</text>
        <dbReference type="Rhea" id="RHEA:42896"/>
        <dbReference type="Rhea" id="RHEA-COMP:10271"/>
        <dbReference type="Rhea" id="RHEA-COMP:10272"/>
        <dbReference type="ChEBI" id="CHEBI:15378"/>
        <dbReference type="ChEBI" id="CHEBI:30011"/>
        <dbReference type="ChEBI" id="CHEBI:57856"/>
        <dbReference type="ChEBI" id="CHEBI:59789"/>
        <dbReference type="ChEBI" id="CHEBI:61891"/>
        <dbReference type="EC" id="2.1.1.297"/>
    </reaction>
</comment>
<dbReference type="PROSITE" id="PS00092">
    <property type="entry name" value="N6_MTASE"/>
    <property type="match status" value="1"/>
</dbReference>
<evidence type="ECO:0000256" key="1">
    <source>
        <dbReference type="ARBA" id="ARBA00012771"/>
    </source>
</evidence>
<evidence type="ECO:0000259" key="7">
    <source>
        <dbReference type="Pfam" id="PF17827"/>
    </source>
</evidence>
<name>A0A087CGB3_9BIFI</name>
<keyword evidence="9" id="KW-1185">Reference proteome</keyword>
<keyword evidence="2 8" id="KW-0489">Methyltransferase</keyword>
<feature type="domain" description="Methyltransferase small" evidence="6">
    <location>
        <begin position="132"/>
        <end position="219"/>
    </location>
</feature>
<dbReference type="AlphaFoldDB" id="A0A087CGB3"/>
<protein>
    <recommendedName>
        <fullName evidence="1">peptide chain release factor N(5)-glutamine methyltransferase</fullName>
        <ecNumber evidence="1">2.1.1.297</ecNumber>
    </recommendedName>
</protein>
<dbReference type="GO" id="GO:0032259">
    <property type="term" value="P:methylation"/>
    <property type="evidence" value="ECO:0007669"/>
    <property type="project" value="UniProtKB-KW"/>
</dbReference>
<dbReference type="PANTHER" id="PTHR18895">
    <property type="entry name" value="HEMK METHYLTRANSFERASE"/>
    <property type="match status" value="1"/>
</dbReference>
<dbReference type="PANTHER" id="PTHR18895:SF74">
    <property type="entry name" value="MTRF1L RELEASE FACTOR GLUTAMINE METHYLTRANSFERASE"/>
    <property type="match status" value="1"/>
</dbReference>
<dbReference type="InterPro" id="IPR040758">
    <property type="entry name" value="PrmC_N"/>
</dbReference>
<evidence type="ECO:0000259" key="6">
    <source>
        <dbReference type="Pfam" id="PF05175"/>
    </source>
</evidence>
<dbReference type="NCBIfam" id="TIGR03534">
    <property type="entry name" value="RF_mod_PrmC"/>
    <property type="match status" value="1"/>
</dbReference>
<dbReference type="InterPro" id="IPR050320">
    <property type="entry name" value="N5-glutamine_MTase"/>
</dbReference>
<dbReference type="InterPro" id="IPR019874">
    <property type="entry name" value="RF_methyltr_PrmC"/>
</dbReference>
<dbReference type="Proteomes" id="UP000029050">
    <property type="component" value="Unassembled WGS sequence"/>
</dbReference>
<proteinExistence type="predicted"/>
<evidence type="ECO:0000313" key="9">
    <source>
        <dbReference type="Proteomes" id="UP000029050"/>
    </source>
</evidence>
<evidence type="ECO:0000256" key="3">
    <source>
        <dbReference type="ARBA" id="ARBA00022679"/>
    </source>
</evidence>
<reference evidence="8 9" key="1">
    <citation type="submission" date="2014-03" db="EMBL/GenBank/DDBJ databases">
        <title>Genomics of Bifidobacteria.</title>
        <authorList>
            <person name="Ventura M."/>
            <person name="Milani C."/>
            <person name="Lugli G.A."/>
        </authorList>
    </citation>
    <scope>NUCLEOTIDE SEQUENCE [LARGE SCALE GENOMIC DNA]</scope>
    <source>
        <strain evidence="8 9">LMG 21775</strain>
    </source>
</reference>
<accession>A0A087CGB3</accession>
<dbReference type="InterPro" id="IPR029063">
    <property type="entry name" value="SAM-dependent_MTases_sf"/>
</dbReference>
<organism evidence="8 9">
    <name type="scientific">Bifidobacterium psychraerophilum</name>
    <dbReference type="NCBI Taxonomy" id="218140"/>
    <lineage>
        <taxon>Bacteria</taxon>
        <taxon>Bacillati</taxon>
        <taxon>Actinomycetota</taxon>
        <taxon>Actinomycetes</taxon>
        <taxon>Bifidobacteriales</taxon>
        <taxon>Bifidobacteriaceae</taxon>
        <taxon>Bifidobacterium</taxon>
    </lineage>
</organism>
<evidence type="ECO:0000313" key="8">
    <source>
        <dbReference type="EMBL" id="KFI82313.1"/>
    </source>
</evidence>
<keyword evidence="3 8" id="KW-0808">Transferase</keyword>